<keyword evidence="3" id="KW-1133">Transmembrane helix</keyword>
<reference evidence="4" key="1">
    <citation type="journal article" date="2020" name="Stud. Mycol.">
        <title>101 Dothideomycetes genomes: a test case for predicting lifestyles and emergence of pathogens.</title>
        <authorList>
            <person name="Haridas S."/>
            <person name="Albert R."/>
            <person name="Binder M."/>
            <person name="Bloem J."/>
            <person name="Labutti K."/>
            <person name="Salamov A."/>
            <person name="Andreopoulos B."/>
            <person name="Baker S."/>
            <person name="Barry K."/>
            <person name="Bills G."/>
            <person name="Bluhm B."/>
            <person name="Cannon C."/>
            <person name="Castanera R."/>
            <person name="Culley D."/>
            <person name="Daum C."/>
            <person name="Ezra D."/>
            <person name="Gonzalez J."/>
            <person name="Henrissat B."/>
            <person name="Kuo A."/>
            <person name="Liang C."/>
            <person name="Lipzen A."/>
            <person name="Lutzoni F."/>
            <person name="Magnuson J."/>
            <person name="Mondo S."/>
            <person name="Nolan M."/>
            <person name="Ohm R."/>
            <person name="Pangilinan J."/>
            <person name="Park H.-J."/>
            <person name="Ramirez L."/>
            <person name="Alfaro M."/>
            <person name="Sun H."/>
            <person name="Tritt A."/>
            <person name="Yoshinaga Y."/>
            <person name="Zwiers L.-H."/>
            <person name="Turgeon B."/>
            <person name="Goodwin S."/>
            <person name="Spatafora J."/>
            <person name="Crous P."/>
            <person name="Grigoriev I."/>
        </authorList>
    </citation>
    <scope>NUCLEOTIDE SEQUENCE</scope>
    <source>
        <strain evidence="4">CBS 133067</strain>
    </source>
</reference>
<organism evidence="4 5">
    <name type="scientific">Rhizodiscina lignyota</name>
    <dbReference type="NCBI Taxonomy" id="1504668"/>
    <lineage>
        <taxon>Eukaryota</taxon>
        <taxon>Fungi</taxon>
        <taxon>Dikarya</taxon>
        <taxon>Ascomycota</taxon>
        <taxon>Pezizomycotina</taxon>
        <taxon>Dothideomycetes</taxon>
        <taxon>Pleosporomycetidae</taxon>
        <taxon>Aulographales</taxon>
        <taxon>Rhizodiscinaceae</taxon>
        <taxon>Rhizodiscina</taxon>
    </lineage>
</organism>
<keyword evidence="3" id="KW-0472">Membrane</keyword>
<dbReference type="GO" id="GO:0006596">
    <property type="term" value="P:polyamine biosynthetic process"/>
    <property type="evidence" value="ECO:0007669"/>
    <property type="project" value="UniProtKB-KW"/>
</dbReference>
<dbReference type="PANTHER" id="PTHR43317">
    <property type="entry name" value="THERMOSPERMINE SYNTHASE ACAULIS5"/>
    <property type="match status" value="1"/>
</dbReference>
<dbReference type="SUPFAM" id="SSF53335">
    <property type="entry name" value="S-adenosyl-L-methionine-dependent methyltransferases"/>
    <property type="match status" value="1"/>
</dbReference>
<dbReference type="EMBL" id="ML978121">
    <property type="protein sequence ID" value="KAF2104463.1"/>
    <property type="molecule type" value="Genomic_DNA"/>
</dbReference>
<protein>
    <submittedName>
        <fullName evidence="4">S-adenosyl-L-methionine-dependent methyltransferase</fullName>
    </submittedName>
</protein>
<keyword evidence="5" id="KW-1185">Reference proteome</keyword>
<evidence type="ECO:0000313" key="5">
    <source>
        <dbReference type="Proteomes" id="UP000799772"/>
    </source>
</evidence>
<keyword evidence="4" id="KW-0489">Methyltransferase</keyword>
<gene>
    <name evidence="4" type="ORF">NA57DRAFT_31080</name>
</gene>
<dbReference type="OrthoDB" id="2016285at2759"/>
<evidence type="ECO:0000256" key="3">
    <source>
        <dbReference type="SAM" id="Phobius"/>
    </source>
</evidence>
<dbReference type="InterPro" id="IPR029063">
    <property type="entry name" value="SAM-dependent_MTases_sf"/>
</dbReference>
<evidence type="ECO:0000256" key="1">
    <source>
        <dbReference type="ARBA" id="ARBA00023115"/>
    </source>
</evidence>
<dbReference type="CDD" id="cd02440">
    <property type="entry name" value="AdoMet_MTases"/>
    <property type="match status" value="1"/>
</dbReference>
<sequence>MPPKKEKTAVPAEDTSPSDTSRRTPGPRFAIIAGVLLLLASLSSSVSQLNLSPVYGAIPASRWHQQGITATALIALTAKRYLQKLPFGGAKPCIPVMAFWIPVIQCILFSYSGSFGPVYGPLVTEISTFFPLLLLTMTSAITILESMDMSGLNPTIAEMAPALMSYLVFSAGKQSVATLLPPWIGTSTFFTRSGLQMALACWYTALAPSKLILLAIPAMIHTSWFNPHLTSDSGTALVNSTLHHHQYSLLERKESLTGYISVLESHEHQYQLLRCDHSLLGGDWLVTEKTRKKGQTKRETVYSVFTMLEAVRLVERAESRPDRDSSALFIGLGIGTSPKAFIELGINTTIVELDPVVYDFARKYFELPPNHNAFVQNALPFVDSFKKSQPASFDYIVHDVFTGGAEPTALFTIEFLGGLSRLLKDDGVIAINYAADITTLPVKIVLRTIHQVFPTCRIYHDQAPEDTGNTFLNMIVFCTKQRRGTITFRTPVDADFAGSLSRRHWIPPKNEQEILYSSIVTGEDTRNSELVLRRGEEQKLDQYHLESASRHWELMRTVVPDAVWELW</sequence>
<dbReference type="GO" id="GO:0008168">
    <property type="term" value="F:methyltransferase activity"/>
    <property type="evidence" value="ECO:0007669"/>
    <property type="project" value="UniProtKB-KW"/>
</dbReference>
<feature type="transmembrane region" description="Helical" evidence="3">
    <location>
        <begin position="29"/>
        <end position="51"/>
    </location>
</feature>
<evidence type="ECO:0000313" key="4">
    <source>
        <dbReference type="EMBL" id="KAF2104463.1"/>
    </source>
</evidence>
<keyword evidence="4" id="KW-0808">Transferase</keyword>
<feature type="transmembrane region" description="Helical" evidence="3">
    <location>
        <begin position="126"/>
        <end position="144"/>
    </location>
</feature>
<dbReference type="NCBIfam" id="NF037959">
    <property type="entry name" value="MFS_SpdSyn"/>
    <property type="match status" value="1"/>
</dbReference>
<dbReference type="Proteomes" id="UP000799772">
    <property type="component" value="Unassembled WGS sequence"/>
</dbReference>
<feature type="transmembrane region" description="Helical" evidence="3">
    <location>
        <begin position="94"/>
        <end position="114"/>
    </location>
</feature>
<dbReference type="GO" id="GO:0032259">
    <property type="term" value="P:methylation"/>
    <property type="evidence" value="ECO:0007669"/>
    <property type="project" value="UniProtKB-KW"/>
</dbReference>
<keyword evidence="3" id="KW-0812">Transmembrane</keyword>
<comment type="caution">
    <text evidence="4">The sequence shown here is derived from an EMBL/GenBank/DDBJ whole genome shotgun (WGS) entry which is preliminary data.</text>
</comment>
<dbReference type="Pfam" id="PF01564">
    <property type="entry name" value="Spermine_synth"/>
    <property type="match status" value="1"/>
</dbReference>
<feature type="region of interest" description="Disordered" evidence="2">
    <location>
        <begin position="1"/>
        <end position="25"/>
    </location>
</feature>
<keyword evidence="1" id="KW-0620">Polyamine biosynthesis</keyword>
<evidence type="ECO:0000256" key="2">
    <source>
        <dbReference type="SAM" id="MobiDB-lite"/>
    </source>
</evidence>
<dbReference type="PANTHER" id="PTHR43317:SF1">
    <property type="entry name" value="THERMOSPERMINE SYNTHASE ACAULIS5"/>
    <property type="match status" value="1"/>
</dbReference>
<dbReference type="AlphaFoldDB" id="A0A9P4IQZ1"/>
<proteinExistence type="predicted"/>
<dbReference type="Gene3D" id="3.40.50.150">
    <property type="entry name" value="Vaccinia Virus protein VP39"/>
    <property type="match status" value="1"/>
</dbReference>
<accession>A0A9P4IQZ1</accession>
<name>A0A9P4IQZ1_9PEZI</name>